<dbReference type="EMBL" id="CAUYUJ010010158">
    <property type="protein sequence ID" value="CAK0828689.1"/>
    <property type="molecule type" value="Genomic_DNA"/>
</dbReference>
<feature type="region of interest" description="Disordered" evidence="1">
    <location>
        <begin position="63"/>
        <end position="86"/>
    </location>
</feature>
<evidence type="ECO:0000256" key="1">
    <source>
        <dbReference type="SAM" id="MobiDB-lite"/>
    </source>
</evidence>
<accession>A0ABN9SAV1</accession>
<feature type="compositionally biased region" description="Gly residues" evidence="1">
    <location>
        <begin position="373"/>
        <end position="384"/>
    </location>
</feature>
<feature type="region of interest" description="Disordered" evidence="1">
    <location>
        <begin position="242"/>
        <end position="263"/>
    </location>
</feature>
<name>A0ABN9SAV1_9DINO</name>
<keyword evidence="3" id="KW-1185">Reference proteome</keyword>
<organism evidence="2 3">
    <name type="scientific">Prorocentrum cordatum</name>
    <dbReference type="NCBI Taxonomy" id="2364126"/>
    <lineage>
        <taxon>Eukaryota</taxon>
        <taxon>Sar</taxon>
        <taxon>Alveolata</taxon>
        <taxon>Dinophyceae</taxon>
        <taxon>Prorocentrales</taxon>
        <taxon>Prorocentraceae</taxon>
        <taxon>Prorocentrum</taxon>
    </lineage>
</organism>
<dbReference type="Proteomes" id="UP001189429">
    <property type="component" value="Unassembled WGS sequence"/>
</dbReference>
<protein>
    <submittedName>
        <fullName evidence="2">Uncharacterized protein</fullName>
    </submittedName>
</protein>
<sequence length="407" mass="43048">MTKTAPRAWKPCSGCGTFEWNDVLTTRRCVCSRWNRTVKLYKPKGKKDGDDSTDQGANQLRLALTDSGKGQGKGYGGGKGSDGDASSEVKTRLLRIINSTKDMGLKAQLLAELEAADRPGPAVQVQTPEETLRRAAGEWKNANMRHDQAVAQVIKCRSALAKAEEKEMQMAKELAAAELSKKVAVRALAVAAGVSQEAQPGAAGPGKDGTPSWTLTWDEAFFSKLEEYECEPQEREELRKLEGELRSARESITSKGSQVEEGKQKMAAMQQEITMRMAKKRRAEQGGAVAGGGGSAQPSGGTASGPTGGPAPAEAPKVVPTEDEIEKEAQRLSAAKFEAAQQAAQLVPAELHEAEEQQGAAGAAGEDVERYGENGGDGGAGTAGAGRAEEGGRLQQMMGITSLHIKQ</sequence>
<feature type="region of interest" description="Disordered" evidence="1">
    <location>
        <begin position="352"/>
        <end position="407"/>
    </location>
</feature>
<reference evidence="2" key="1">
    <citation type="submission" date="2023-10" db="EMBL/GenBank/DDBJ databases">
        <authorList>
            <person name="Chen Y."/>
            <person name="Shah S."/>
            <person name="Dougan E. K."/>
            <person name="Thang M."/>
            <person name="Chan C."/>
        </authorList>
    </citation>
    <scope>NUCLEOTIDE SEQUENCE [LARGE SCALE GENOMIC DNA]</scope>
</reference>
<feature type="compositionally biased region" description="Gly residues" evidence="1">
    <location>
        <begin position="69"/>
        <end position="80"/>
    </location>
</feature>
<proteinExistence type="predicted"/>
<evidence type="ECO:0000313" key="2">
    <source>
        <dbReference type="EMBL" id="CAK0828689.1"/>
    </source>
</evidence>
<gene>
    <name evidence="2" type="ORF">PCOR1329_LOCUS27849</name>
</gene>
<evidence type="ECO:0000313" key="3">
    <source>
        <dbReference type="Proteomes" id="UP001189429"/>
    </source>
</evidence>
<comment type="caution">
    <text evidence="2">The sequence shown here is derived from an EMBL/GenBank/DDBJ whole genome shotgun (WGS) entry which is preliminary data.</text>
</comment>
<feature type="region of interest" description="Disordered" evidence="1">
    <location>
        <begin position="275"/>
        <end position="329"/>
    </location>
</feature>